<feature type="compositionally biased region" description="Polar residues" evidence="1">
    <location>
        <begin position="853"/>
        <end position="875"/>
    </location>
</feature>
<feature type="compositionally biased region" description="Polar residues" evidence="1">
    <location>
        <begin position="127"/>
        <end position="136"/>
    </location>
</feature>
<dbReference type="InterPro" id="IPR027417">
    <property type="entry name" value="P-loop_NTPase"/>
</dbReference>
<feature type="compositionally biased region" description="Polar residues" evidence="1">
    <location>
        <begin position="427"/>
        <end position="447"/>
    </location>
</feature>
<dbReference type="KEGG" id="mbrn:26239138"/>
<evidence type="ECO:0000313" key="6">
    <source>
        <dbReference type="Proteomes" id="UP000510686"/>
    </source>
</evidence>
<name>A0A7D5Z239_9HYPO</name>
<dbReference type="PANTHER" id="PTHR28122">
    <property type="entry name" value="E3 UBIQUITIN-PROTEIN LIGASE SUBSTRATE RECEPTOR MMS22"/>
    <property type="match status" value="1"/>
</dbReference>
<feature type="region of interest" description="Disordered" evidence="1">
    <location>
        <begin position="749"/>
        <end position="768"/>
    </location>
</feature>
<dbReference type="Pfam" id="PF13191">
    <property type="entry name" value="AAA_16"/>
    <property type="match status" value="1"/>
</dbReference>
<organism evidence="5 6">
    <name type="scientific">Metarhizium brunneum</name>
    <dbReference type="NCBI Taxonomy" id="500148"/>
    <lineage>
        <taxon>Eukaryota</taxon>
        <taxon>Fungi</taxon>
        <taxon>Dikarya</taxon>
        <taxon>Ascomycota</taxon>
        <taxon>Pezizomycotina</taxon>
        <taxon>Sordariomycetes</taxon>
        <taxon>Hypocreomycetidae</taxon>
        <taxon>Hypocreales</taxon>
        <taxon>Clavicipitaceae</taxon>
        <taxon>Metarhizium</taxon>
    </lineage>
</organism>
<keyword evidence="6" id="KW-1185">Reference proteome</keyword>
<dbReference type="SUPFAM" id="SSF52540">
    <property type="entry name" value="P-loop containing nucleoside triphosphate hydrolases"/>
    <property type="match status" value="1"/>
</dbReference>
<feature type="compositionally biased region" description="Polar residues" evidence="1">
    <location>
        <begin position="752"/>
        <end position="761"/>
    </location>
</feature>
<feature type="compositionally biased region" description="Polar residues" evidence="1">
    <location>
        <begin position="269"/>
        <end position="279"/>
    </location>
</feature>
<feature type="region of interest" description="Disordered" evidence="1">
    <location>
        <begin position="416"/>
        <end position="447"/>
    </location>
</feature>
<feature type="region of interest" description="Disordered" evidence="1">
    <location>
        <begin position="87"/>
        <end position="171"/>
    </location>
</feature>
<dbReference type="Gene3D" id="3.40.50.300">
    <property type="entry name" value="P-loop containing nucleotide triphosphate hydrolases"/>
    <property type="match status" value="1"/>
</dbReference>
<dbReference type="PANTHER" id="PTHR28122:SF1">
    <property type="entry name" value="E3 UBIQUITIN-PROTEIN LIGASE SUBSTRATE RECEPTOR MMS22"/>
    <property type="match status" value="1"/>
</dbReference>
<feature type="compositionally biased region" description="Polar residues" evidence="1">
    <location>
        <begin position="287"/>
        <end position="299"/>
    </location>
</feature>
<dbReference type="Pfam" id="PF09462">
    <property type="entry name" value="Mus7"/>
    <property type="match status" value="1"/>
</dbReference>
<evidence type="ECO:0000259" key="3">
    <source>
        <dbReference type="Pfam" id="PF14630"/>
    </source>
</evidence>
<dbReference type="Pfam" id="PF21639">
    <property type="entry name" value="ORC5_lid"/>
    <property type="match status" value="1"/>
</dbReference>
<feature type="domain" description="Origin recognition complex subunit 5 C-terminal" evidence="3">
    <location>
        <begin position="2511"/>
        <end position="2660"/>
    </location>
</feature>
<feature type="domain" description="Orc1-like AAA ATPase" evidence="2">
    <location>
        <begin position="2174"/>
        <end position="2337"/>
    </location>
</feature>
<feature type="domain" description="ORC5 lid" evidence="4">
    <location>
        <begin position="2397"/>
        <end position="2456"/>
    </location>
</feature>
<dbReference type="Pfam" id="PF14630">
    <property type="entry name" value="ORC5_C"/>
    <property type="match status" value="1"/>
</dbReference>
<dbReference type="GO" id="GO:0035361">
    <property type="term" value="C:Cul8-RING ubiquitin ligase complex"/>
    <property type="evidence" value="ECO:0007669"/>
    <property type="project" value="TreeGrafter"/>
</dbReference>
<feature type="compositionally biased region" description="Basic and acidic residues" evidence="1">
    <location>
        <begin position="616"/>
        <end position="627"/>
    </location>
</feature>
<feature type="compositionally biased region" description="Low complexity" evidence="1">
    <location>
        <begin position="54"/>
        <end position="64"/>
    </location>
</feature>
<feature type="region of interest" description="Disordered" evidence="1">
    <location>
        <begin position="841"/>
        <end position="898"/>
    </location>
</feature>
<dbReference type="OrthoDB" id="2386201at2759"/>
<proteinExistence type="predicted"/>
<dbReference type="InterPro" id="IPR041664">
    <property type="entry name" value="AAA_16"/>
</dbReference>
<dbReference type="RefSeq" id="XP_014549694.2">
    <property type="nucleotide sequence ID" value="XM_014694208.2"/>
</dbReference>
<dbReference type="GeneID" id="26239138"/>
<feature type="compositionally biased region" description="Basic and acidic residues" evidence="1">
    <location>
        <begin position="538"/>
        <end position="554"/>
    </location>
</feature>
<feature type="region of interest" description="Disordered" evidence="1">
    <location>
        <begin position="531"/>
        <end position="666"/>
    </location>
</feature>
<dbReference type="InterPro" id="IPR048866">
    <property type="entry name" value="ORC5_lid"/>
</dbReference>
<feature type="compositionally biased region" description="Acidic residues" evidence="1">
    <location>
        <begin position="232"/>
        <end position="241"/>
    </location>
</feature>
<dbReference type="InterPro" id="IPR019021">
    <property type="entry name" value="Mms22"/>
</dbReference>
<dbReference type="Proteomes" id="UP000510686">
    <property type="component" value="Chromosome 1"/>
</dbReference>
<accession>A0A7D5Z239</accession>
<evidence type="ECO:0000313" key="5">
    <source>
        <dbReference type="EMBL" id="QLI64888.1"/>
    </source>
</evidence>
<feature type="region of interest" description="Disordered" evidence="1">
    <location>
        <begin position="47"/>
        <end position="67"/>
    </location>
</feature>
<gene>
    <name evidence="5" type="primary">mus7</name>
    <name evidence="5" type="ORF">G6M90_00g008130</name>
</gene>
<sequence>MTNWRELGEIPDSEDDEGFYSQPLASRPIATTTDAVVPVYDPDPGIWDFPGSPNNNNNDNVVTNPRTPALSIPYEEQVLDLVASSPLSSALSEDGLPGVEDLFPGDDTQQHVGKLEQGDAKLLGASQAESHCSSAVAQDLPLSPDPPLDNHSFSRKPDGQSQTIGTGGISEAQRIAVRYERSLRPRKPIQEHPYLLENAQYSSFLKLHGVKPLRMAIENERRKRDAQPGGSQEDDFQEDSQESCKPDTLDDSSTDEIGLPGDLDAVLLPSSTPLRQSPTARRIGISSPVSSHGDTDNTSVVDEDLPALEELLTKPPKLVLTKANKRDATPLTSSIRKRMRRNIIQSDPVDDDSVQAASDVQSPFIQFSPSLRVPPLLETGSDGIPNPQVCDRSPTLSAASISGRAMGATNRATYIASSDEDDGITPANDNPTSPGSRGSDTENETVTTMSRRIRGVLPASWLRLDRQAGRANAKNSLSRRTRLLRSPEIEHKRGVAQSRHATNGTAALPIFYDASDEEEVRSMLDVNENKCDNPAQLEIDHPESPIRERDTNHEDDGDASAIEDNGVDFMLSGPSRKRQLKLTDSLDQGARKRPKRKDQITKQSYGRLRQVGIKAHLHESPMPRRPDSSLFEHSQKQDLRKRKSIYLSRKPAGKQARTSPPKLSILDTIQPDAPQFLKIAARTARTRQLQGRSSPYKKTIQLATRQDQLDVASVLIDWRSGSIKQRDSVTAATKSPQKKRGRVVLAEASGNRHGNNITRAQSRPGVSKKLVKHVSNGGSIRYLPAQAHPQRQHLKSARKIAAVKKTFSPSSIRPAQLERDEIVQMTKFEFNTRKRFLDRLYQNGHSGVRKPSSEPSSLRGSTRNLGVSMQDTANKQPDKAKQILGGSRNPKKAAPRRIDIDAPQYSHAKDPVPEVYSAEPSIAGTEPAQAKLVGLGPYGTQYTHHFEIFPLHPDVFFHESTLIGSGELQSCATAVFSMHTSEAQPCMSISLNDHLFRWGAWNDQTSSELGVVLDYIAEGIEAQLAGKPAPSPSELTPVLAASFVLGYIKDSFGFFEQSQKLSFLSRARECLNNFNNRTDSILRTARFSIQGIGHVLQIYDRLMLMAFLMLRFCNQDPLLITEKFSVETCLQSIGETAISILTELGIGSLQKFYTELHNRHFRESGIRNDYPVINSWVMVMKVMDLAHIPRASFWDVAQRWIAPKEDLSSSNAQDHERIWENVFTLLPLMEFSNTGVLVAGQRHSVSSDGWTIPQKLLRQVFQLYERNPRQATSFNYYCRALVGRCHYLVQEWGWKKCVSIVGLIFDFFGSQQLSHLRNEEVFKSPRFLENLGGRPNLAIEPEDRCFHVFLKLVAVAIRKLRAAGSMKDISNLVTRIVPNHNRQHRKDENVHARDLAALRNHHDLLCTLFWAAPAECRPSPILIQNLVDPADSHKEACLINLRAWTQLARFVISSGETMISWRPFHTWRNSFFEQVLKQYNSVASEVALQLSALGKELSHSITEEMIHTTVAVNKAALVDVIYASLTASLDVIRHAPDFPTATFPWNIPQLRTIFTQFSVTLPDLAWRLLRVALATLETMLSKIDDFKANEESQQSESQILNADVADDALQHLDQNLSKTFFGMARRVLATPVNEQDPHTVKQSQVECTEQIVILAARMSTRFINGGLMRLAGAFKGSYQLFSESPFTLDLRQRGYVVLFISTLLRYGIDDFGDAGFSLCDIWVSSLAKPRASLKYEIELGKELRRRGNMFVPEAVLGISIQPDYNTNRDLLEYAISSMRKAVRDAGPTLRAAMATEYSAALKVMMDQIKDDLKNGTHTSNEHDGYVVFIQGVISLVKTYGSDICAVDNYFCQISKEYSPSAEDPQLKVANLKSYGLRLQDGDARIGQSLFHLLFNNAKFSIFNGKLTEEVHMLGKGMSNSGVKTFIVSKMLPSIIHASFKENDAFPLLDIYVEALALCLSGKAIPLELSADDAPTICTLLQAMLNGINGLFSGGRSLNGSQIHLANQAIGLGNLLWPSIHVLSMSSSQPPLWTKMWSLLCDFWAVVSKCRICLQSSNGEELSSEVAQFESLVIGTREARNEADEFGSDVANFAENIIQDNAGPTVDLSSYRYSDASSLLNSFIQSNLAHRLPANDRPLQDIIAPLAALTFTVIIESKVNLLPEEELLAPLLESFPGRGHQIRLLATLLYPSAAPSRNLVLHGTEATGKSSITRRLLANLVDTRPCTETRSAGLKYAVINAAQCITARHLFETIVGSVADALKLDGESGETSSSTSTAALGRRRRCETMAQLSATMSTMLEGPARDPAWRFILVLDEVDRQRDAPPTLIPALARLSELIPCLTTVFIVTAPPAGFLRTTAAVYLHFPPYTKPEFVRILSLSPPPAISGATQLETTDLWTRFCAAVHDAFVRSASRSLPSFRHSCQALWPRFTAPVVAGTYSPKEFSKLLVAARVHFQDESLLNPGIVSVRPEPSSATMTTTAVPPAASSRSFATTTTTTTTTTAASYLTALLPIAARLILLAAYLASHNPTRHDLTLFSTYHHGRKRRRGGGFFANRGTPRTKHRRIARKLLGAHAFVLERMMAIFEAVRSEWSPDGSSVGSTGLDGDIGMAIATLASLRLLVKVGAGDMMDRSGKWRINVGWESIRGIGRSIGVEVEEWLVE</sequence>
<dbReference type="EMBL" id="CP058932">
    <property type="protein sequence ID" value="QLI64888.1"/>
    <property type="molecule type" value="Genomic_DNA"/>
</dbReference>
<dbReference type="GO" id="GO:0005634">
    <property type="term" value="C:nucleus"/>
    <property type="evidence" value="ECO:0007669"/>
    <property type="project" value="InterPro"/>
</dbReference>
<feature type="region of interest" description="Disordered" evidence="1">
    <location>
        <begin position="220"/>
        <end position="299"/>
    </location>
</feature>
<evidence type="ECO:0000256" key="1">
    <source>
        <dbReference type="SAM" id="MobiDB-lite"/>
    </source>
</evidence>
<feature type="region of interest" description="Disordered" evidence="1">
    <location>
        <begin position="1"/>
        <end position="21"/>
    </location>
</feature>
<dbReference type="GO" id="GO:0000724">
    <property type="term" value="P:double-strand break repair via homologous recombination"/>
    <property type="evidence" value="ECO:0007669"/>
    <property type="project" value="TreeGrafter"/>
</dbReference>
<protein>
    <submittedName>
        <fullName evidence="5">Protein mms22</fullName>
    </submittedName>
</protein>
<evidence type="ECO:0000259" key="2">
    <source>
        <dbReference type="Pfam" id="PF13191"/>
    </source>
</evidence>
<reference evidence="5 6" key="1">
    <citation type="submission" date="2020-07" db="EMBL/GenBank/DDBJ databases">
        <title>Telomere length de novo assembly of all 7 chromosomes of the fungus, Metarhizium brunneum, using a novel assembly pipeline.</title>
        <authorList>
            <person name="Saud z."/>
            <person name="Kortsinoglou A."/>
            <person name="Kouvelis V.N."/>
            <person name="Butt T.M."/>
        </authorList>
    </citation>
    <scope>NUCLEOTIDE SEQUENCE [LARGE SCALE GENOMIC DNA]</scope>
    <source>
        <strain evidence="5 6">4556</strain>
    </source>
</reference>
<feature type="compositionally biased region" description="Acidic residues" evidence="1">
    <location>
        <begin position="9"/>
        <end position="18"/>
    </location>
</feature>
<dbReference type="GO" id="GO:0031297">
    <property type="term" value="P:replication fork processing"/>
    <property type="evidence" value="ECO:0007669"/>
    <property type="project" value="InterPro"/>
</dbReference>
<evidence type="ECO:0000259" key="4">
    <source>
        <dbReference type="Pfam" id="PF21639"/>
    </source>
</evidence>
<dbReference type="InterPro" id="IPR047088">
    <property type="entry name" value="ORC5_C"/>
</dbReference>